<reference evidence="2 3" key="1">
    <citation type="submission" date="2018-08" db="EMBL/GenBank/DDBJ databases">
        <title>Flavobacterium tibetense sp. nov., isolated from a wetland YonghuCo on Tibetan Plateau.</title>
        <authorList>
            <person name="Phurbu D."/>
            <person name="Lu H."/>
            <person name="Xing P."/>
        </authorList>
    </citation>
    <scope>NUCLEOTIDE SEQUENCE [LARGE SCALE GENOMIC DNA]</scope>
    <source>
        <strain evidence="2 3">DJC</strain>
    </source>
</reference>
<evidence type="ECO:0000313" key="2">
    <source>
        <dbReference type="EMBL" id="RGP39301.1"/>
    </source>
</evidence>
<organism evidence="2 3">
    <name type="scientific">Pseudotabrizicola alkalilacus</name>
    <dbReference type="NCBI Taxonomy" id="2305252"/>
    <lineage>
        <taxon>Bacteria</taxon>
        <taxon>Pseudomonadati</taxon>
        <taxon>Pseudomonadota</taxon>
        <taxon>Alphaproteobacteria</taxon>
        <taxon>Rhodobacterales</taxon>
        <taxon>Paracoccaceae</taxon>
        <taxon>Pseudotabrizicola</taxon>
    </lineage>
</organism>
<keyword evidence="1" id="KW-0472">Membrane</keyword>
<sequence length="340" mass="35662">MTALKQYTRLESGGLWRDTPTSQRREVIVAFREATLVLSDPKSESALSHWSLPAIERLNPGELPALFAPGTEAIETLELDDRDMIAALETVRSALAGQRPKPGRLRGGLLGGGTLLVLALAAFWLPDALVRHTASVLPAATRAAIGQAALADVQRLTGSACTTPLGSFALTALGDKLFGPHRAQILILREGLSGSAHLPGGTILIARRFVEDEGGPEALAGLALMERLRAEAQDPILPVLKHAGLTATFRLLTSGILPDSAVAGYGEVLLQRKGLAVPDDVALARFKAAGLSSAPYAYAIDPSGEATIALIEADPLGGLVPEPLMADGDWVSLQDICTTN</sequence>
<comment type="caution">
    <text evidence="2">The sequence shown here is derived from an EMBL/GenBank/DDBJ whole genome shotgun (WGS) entry which is preliminary data.</text>
</comment>
<protein>
    <submittedName>
        <fullName evidence="2">Uncharacterized protein</fullName>
    </submittedName>
</protein>
<dbReference type="AlphaFoldDB" id="A0A411Z8C1"/>
<keyword evidence="1" id="KW-0812">Transmembrane</keyword>
<keyword evidence="3" id="KW-1185">Reference proteome</keyword>
<dbReference type="Proteomes" id="UP000284547">
    <property type="component" value="Unassembled WGS sequence"/>
</dbReference>
<proteinExistence type="predicted"/>
<name>A0A411Z8C1_9RHOB</name>
<keyword evidence="1" id="KW-1133">Transmembrane helix</keyword>
<accession>A0A411Z8C1</accession>
<evidence type="ECO:0000313" key="3">
    <source>
        <dbReference type="Proteomes" id="UP000284547"/>
    </source>
</evidence>
<dbReference type="EMBL" id="QWEY01000001">
    <property type="protein sequence ID" value="RGP39301.1"/>
    <property type="molecule type" value="Genomic_DNA"/>
</dbReference>
<gene>
    <name evidence="2" type="ORF">D1012_01800</name>
</gene>
<feature type="transmembrane region" description="Helical" evidence="1">
    <location>
        <begin position="107"/>
        <end position="125"/>
    </location>
</feature>
<dbReference type="OrthoDB" id="7822309at2"/>
<evidence type="ECO:0000256" key="1">
    <source>
        <dbReference type="SAM" id="Phobius"/>
    </source>
</evidence>